<feature type="region of interest" description="Disordered" evidence="1">
    <location>
        <begin position="509"/>
        <end position="529"/>
    </location>
</feature>
<evidence type="ECO:0000256" key="1">
    <source>
        <dbReference type="SAM" id="MobiDB-lite"/>
    </source>
</evidence>
<evidence type="ECO:0008006" key="4">
    <source>
        <dbReference type="Google" id="ProtNLM"/>
    </source>
</evidence>
<dbReference type="Pfam" id="PF07093">
    <property type="entry name" value="SGT1"/>
    <property type="match status" value="1"/>
</dbReference>
<proteinExistence type="predicted"/>
<sequence length="643" mass="71626">MTSLIVLRKLQTIPSSIPYTRPTSLLQLRLKKTLSPSAPSFFVYTPSSTPYFPSTSGSMSPLFSTRPRPPLPAAFAAPLPFLISTGRPVSVITWRTSGSLSSFSLRSPRLSSLSIRVWDSDGEFLLIEAAFSLPRWLDPESSPNRVFIRDGDLHIVPKHLFPSTPSLSAALEAVKNPERDTRASDSIQSVIKKKIGDYPDKVRTNMHRVVVRVPLPVAQVLKHEPCLISLAVEGFYNRDLDSMKHASRMDKFLRLNGTGGALEIVRISVQMTRIMYAQLVQQRFQAPRCYPMPGREEGSVVYKEAELGMKIACGFEMMYQERKTAGNEGKGSTWDAFRESLDRSGCFDGLIPGSKEYHRIMDGALEYYRSTSLFSRTRDIMVAPVKRIDEILASEYSINDFNGKHLSPSDDDYWLYDGQDELNSALLERQKEMEAYESKCKKGDVPLKQSADSGPNDFNVKDVADSMQAFVKKMSSFEGAEVPHEWSKEVELNAELFGKEMETVLGPLQRENSMSDTDLGDHNSSSDMDFEDSEEEREIGEDAGTCGSAATFMQCYSDALNEELGSTSLKESFIRAPKKSIHEDEGTSKLAEDVDGELTPLDLDINLVQSFLDSFTSQQGLPGPASNLLELMGIKLPADRKDA</sequence>
<dbReference type="AlphaFoldDB" id="A0A835QRY0"/>
<evidence type="ECO:0000313" key="3">
    <source>
        <dbReference type="Proteomes" id="UP000636800"/>
    </source>
</evidence>
<organism evidence="2 3">
    <name type="scientific">Vanilla planifolia</name>
    <name type="common">Vanilla</name>
    <dbReference type="NCBI Taxonomy" id="51239"/>
    <lineage>
        <taxon>Eukaryota</taxon>
        <taxon>Viridiplantae</taxon>
        <taxon>Streptophyta</taxon>
        <taxon>Embryophyta</taxon>
        <taxon>Tracheophyta</taxon>
        <taxon>Spermatophyta</taxon>
        <taxon>Magnoliopsida</taxon>
        <taxon>Liliopsida</taxon>
        <taxon>Asparagales</taxon>
        <taxon>Orchidaceae</taxon>
        <taxon>Vanilloideae</taxon>
        <taxon>Vanilleae</taxon>
        <taxon>Vanilla</taxon>
    </lineage>
</organism>
<protein>
    <recommendedName>
        <fullName evidence="4">Protein ecdysoneless homolog</fullName>
    </recommendedName>
</protein>
<dbReference type="EMBL" id="JADCNL010000007">
    <property type="protein sequence ID" value="KAG0473493.1"/>
    <property type="molecule type" value="Genomic_DNA"/>
</dbReference>
<dbReference type="PANTHER" id="PTHR13060:SF0">
    <property type="entry name" value="PROTEIN ECDYSONELESS HOMOLOG"/>
    <property type="match status" value="1"/>
</dbReference>
<keyword evidence="3" id="KW-1185">Reference proteome</keyword>
<dbReference type="PANTHER" id="PTHR13060">
    <property type="entry name" value="SGT1 PROTEIN HSGT1 SUPPRESSOR OF GCR2"/>
    <property type="match status" value="1"/>
</dbReference>
<dbReference type="GO" id="GO:0005634">
    <property type="term" value="C:nucleus"/>
    <property type="evidence" value="ECO:0007669"/>
    <property type="project" value="TreeGrafter"/>
</dbReference>
<reference evidence="2 3" key="1">
    <citation type="journal article" date="2020" name="Nat. Food">
        <title>A phased Vanilla planifolia genome enables genetic improvement of flavour and production.</title>
        <authorList>
            <person name="Hasing T."/>
            <person name="Tang H."/>
            <person name="Brym M."/>
            <person name="Khazi F."/>
            <person name="Huang T."/>
            <person name="Chambers A.H."/>
        </authorList>
    </citation>
    <scope>NUCLEOTIDE SEQUENCE [LARGE SCALE GENOMIC DNA]</scope>
    <source>
        <tissue evidence="2">Leaf</tissue>
    </source>
</reference>
<dbReference type="Proteomes" id="UP000636800">
    <property type="component" value="Chromosome 7"/>
</dbReference>
<gene>
    <name evidence="2" type="ORF">HPP92_015350</name>
</gene>
<comment type="caution">
    <text evidence="2">The sequence shown here is derived from an EMBL/GenBank/DDBJ whole genome shotgun (WGS) entry which is preliminary data.</text>
</comment>
<dbReference type="InterPro" id="IPR010770">
    <property type="entry name" value="Ecd"/>
</dbReference>
<dbReference type="OrthoDB" id="784360at2759"/>
<accession>A0A835QRY0</accession>
<name>A0A835QRY0_VANPL</name>
<evidence type="ECO:0000313" key="2">
    <source>
        <dbReference type="EMBL" id="KAG0473493.1"/>
    </source>
</evidence>